<dbReference type="STRING" id="569882.SAMN04490248_12224"/>
<dbReference type="OrthoDB" id="7171777at2"/>
<name>A0A1H8UTQ0_9RHOB</name>
<protein>
    <recommendedName>
        <fullName evidence="2">CAAX prenyl protease 2/Lysostaphin resistance protein A-like domain-containing protein</fullName>
    </recommendedName>
</protein>
<keyword evidence="4" id="KW-1185">Reference proteome</keyword>
<dbReference type="GO" id="GO:0080120">
    <property type="term" value="P:CAAX-box protein maturation"/>
    <property type="evidence" value="ECO:0007669"/>
    <property type="project" value="UniProtKB-ARBA"/>
</dbReference>
<sequence length="293" mass="31376">MYRYHGQSQLADPARASAEPWRLGLGLLLVWLGYVALVSLVFQGLRELPDGEAILREAVEGSTPRGALTMLLSFVALIVALRIVLGALHRRGLRSLTGPPGMVWRDFRRVLMWFSGLLLVAMLIPGGESMNPSPNLPPGRWLLLLPVSLLAVVIQTGAEELIFRGYAQSQLAARFRSPLIWMGLPSVLFGALHFDVATYGENAPIVAGGAALFGLAAADLTARAGNLGPALALHFGNNVMALLLIAMDGAFSGLALFTLPFGPQDGAALRSALLVDGTFLFCTWLAARIAIRR</sequence>
<accession>A0A1H8UTQ0</accession>
<feature type="transmembrane region" description="Helical" evidence="1">
    <location>
        <begin position="139"/>
        <end position="158"/>
    </location>
</feature>
<feature type="transmembrane region" description="Helical" evidence="1">
    <location>
        <begin position="267"/>
        <end position="287"/>
    </location>
</feature>
<feature type="transmembrane region" description="Helical" evidence="1">
    <location>
        <begin position="21"/>
        <end position="45"/>
    </location>
</feature>
<dbReference type="Proteomes" id="UP000198893">
    <property type="component" value="Unassembled WGS sequence"/>
</dbReference>
<keyword evidence="1" id="KW-0812">Transmembrane</keyword>
<keyword evidence="1" id="KW-0472">Membrane</keyword>
<evidence type="ECO:0000259" key="2">
    <source>
        <dbReference type="Pfam" id="PF02517"/>
    </source>
</evidence>
<evidence type="ECO:0000313" key="4">
    <source>
        <dbReference type="Proteomes" id="UP000198893"/>
    </source>
</evidence>
<dbReference type="EMBL" id="FODS01000022">
    <property type="protein sequence ID" value="SEP06383.1"/>
    <property type="molecule type" value="Genomic_DNA"/>
</dbReference>
<feature type="transmembrane region" description="Helical" evidence="1">
    <location>
        <begin position="110"/>
        <end position="127"/>
    </location>
</feature>
<keyword evidence="1" id="KW-1133">Transmembrane helix</keyword>
<feature type="transmembrane region" description="Helical" evidence="1">
    <location>
        <begin position="205"/>
        <end position="227"/>
    </location>
</feature>
<dbReference type="GO" id="GO:0004175">
    <property type="term" value="F:endopeptidase activity"/>
    <property type="evidence" value="ECO:0007669"/>
    <property type="project" value="UniProtKB-ARBA"/>
</dbReference>
<dbReference type="AlphaFoldDB" id="A0A1H8UTQ0"/>
<evidence type="ECO:0000313" key="3">
    <source>
        <dbReference type="EMBL" id="SEP06383.1"/>
    </source>
</evidence>
<dbReference type="InterPro" id="IPR003675">
    <property type="entry name" value="Rce1/LyrA-like_dom"/>
</dbReference>
<gene>
    <name evidence="3" type="ORF">SAMN04490248_12224</name>
</gene>
<feature type="transmembrane region" description="Helical" evidence="1">
    <location>
        <begin position="65"/>
        <end position="89"/>
    </location>
</feature>
<organism evidence="3 4">
    <name type="scientific">Salinihabitans flavidus</name>
    <dbReference type="NCBI Taxonomy" id="569882"/>
    <lineage>
        <taxon>Bacteria</taxon>
        <taxon>Pseudomonadati</taxon>
        <taxon>Pseudomonadota</taxon>
        <taxon>Alphaproteobacteria</taxon>
        <taxon>Rhodobacterales</taxon>
        <taxon>Roseobacteraceae</taxon>
        <taxon>Salinihabitans</taxon>
    </lineage>
</organism>
<dbReference type="Pfam" id="PF02517">
    <property type="entry name" value="Rce1-like"/>
    <property type="match status" value="1"/>
</dbReference>
<feature type="domain" description="CAAX prenyl protease 2/Lysostaphin resistance protein A-like" evidence="2">
    <location>
        <begin position="143"/>
        <end position="240"/>
    </location>
</feature>
<feature type="transmembrane region" description="Helical" evidence="1">
    <location>
        <begin position="179"/>
        <end position="199"/>
    </location>
</feature>
<proteinExistence type="predicted"/>
<feature type="transmembrane region" description="Helical" evidence="1">
    <location>
        <begin position="239"/>
        <end position="261"/>
    </location>
</feature>
<reference evidence="3 4" key="1">
    <citation type="submission" date="2016-10" db="EMBL/GenBank/DDBJ databases">
        <authorList>
            <person name="de Groot N.N."/>
        </authorList>
    </citation>
    <scope>NUCLEOTIDE SEQUENCE [LARGE SCALE GENOMIC DNA]</scope>
    <source>
        <strain evidence="3 4">DSM 27842</strain>
    </source>
</reference>
<evidence type="ECO:0000256" key="1">
    <source>
        <dbReference type="SAM" id="Phobius"/>
    </source>
</evidence>
<dbReference type="RefSeq" id="WP_093119795.1">
    <property type="nucleotide sequence ID" value="NZ_FODS01000022.1"/>
</dbReference>